<dbReference type="GO" id="GO:0000470">
    <property type="term" value="P:maturation of LSU-rRNA"/>
    <property type="evidence" value="ECO:0007669"/>
    <property type="project" value="TreeGrafter"/>
</dbReference>
<evidence type="ECO:0000313" key="3">
    <source>
        <dbReference type="EMBL" id="ETN86275.1"/>
    </source>
</evidence>
<evidence type="ECO:0000256" key="1">
    <source>
        <dbReference type="SAM" id="MobiDB-lite"/>
    </source>
</evidence>
<dbReference type="PANTHER" id="PTHR22734">
    <property type="entry name" value="U3 SMALL NUCLEOLAR RIBONUCLEOPROTEIN PROTEIN IMP4"/>
    <property type="match status" value="1"/>
</dbReference>
<gene>
    <name evidence="3" type="ORF">NECAME_16435</name>
</gene>
<dbReference type="PANTHER" id="PTHR22734:SF3">
    <property type="entry name" value="RIBOSOME PRODUCTION FACTOR 1"/>
    <property type="match status" value="1"/>
</dbReference>
<dbReference type="STRING" id="51031.W2TW41"/>
<dbReference type="GO" id="GO:0000460">
    <property type="term" value="P:maturation of 5.8S rRNA"/>
    <property type="evidence" value="ECO:0007669"/>
    <property type="project" value="TreeGrafter"/>
</dbReference>
<reference evidence="4" key="1">
    <citation type="journal article" date="2014" name="Nat. Genet.">
        <title>Genome of the human hookworm Necator americanus.</title>
        <authorList>
            <person name="Tang Y.T."/>
            <person name="Gao X."/>
            <person name="Rosa B.A."/>
            <person name="Abubucker S."/>
            <person name="Hallsworth-Pepin K."/>
            <person name="Martin J."/>
            <person name="Tyagi R."/>
            <person name="Heizer E."/>
            <person name="Zhang X."/>
            <person name="Bhonagiri-Palsikar V."/>
            <person name="Minx P."/>
            <person name="Warren W.C."/>
            <person name="Wang Q."/>
            <person name="Zhan B."/>
            <person name="Hotez P.J."/>
            <person name="Sternberg P.W."/>
            <person name="Dougall A."/>
            <person name="Gaze S.T."/>
            <person name="Mulvenna J."/>
            <person name="Sotillo J."/>
            <person name="Ranganathan S."/>
            <person name="Rabelo E.M."/>
            <person name="Wilson R.K."/>
            <person name="Felgner P.L."/>
            <person name="Bethony J."/>
            <person name="Hawdon J.M."/>
            <person name="Gasser R.B."/>
            <person name="Loukas A."/>
            <person name="Mitreva M."/>
        </authorList>
    </citation>
    <scope>NUCLEOTIDE SEQUENCE [LARGE SCALE GENOMIC DNA]</scope>
</reference>
<dbReference type="InterPro" id="IPR007109">
    <property type="entry name" value="Brix"/>
</dbReference>
<organism evidence="3 4">
    <name type="scientific">Necator americanus</name>
    <name type="common">Human hookworm</name>
    <dbReference type="NCBI Taxonomy" id="51031"/>
    <lineage>
        <taxon>Eukaryota</taxon>
        <taxon>Metazoa</taxon>
        <taxon>Ecdysozoa</taxon>
        <taxon>Nematoda</taxon>
        <taxon>Chromadorea</taxon>
        <taxon>Rhabditida</taxon>
        <taxon>Rhabditina</taxon>
        <taxon>Rhabditomorpha</taxon>
        <taxon>Strongyloidea</taxon>
        <taxon>Ancylostomatidae</taxon>
        <taxon>Bunostominae</taxon>
        <taxon>Necator</taxon>
    </lineage>
</organism>
<sequence>MVSKKKKIDCKKEASSSLDTDELVKQYDEIKKTPTVSKDEFKHLPKTERGSALRKALKKNKRARQAEREKLRETLGDAAPSKEVPKTIESTREYDETMVQDNDDEVEHDEAHDEFAPYFNRETTPKVLITMSPFAKKTTWKFCFELQKCIPNAEIFSRKGVPLKKVVKQAISRSYTDLIVVHEDQKKPNGIIFCHLPEGPTAYFKINNLRFTKDIPRAGESSSHYPEIILNNFNTRLGHTTARMFACLFPHDPKFTGRRVVTFHNQRDYIFFRHHRYEFKKEGEKAALVELGPRFTLRLKWLQKGTFDTRWGEFEWVLKVRVFMFRCLDVREHAQIVCFSVMKWKHRGEDSSCDYGLWILLFLLQTMLSRNLALAAARQLRVKGLIGGRASLGPIRHRFVWGEDAIGPNVPVGGKMGAQENPELHTYDGVYRGSPEKGDKLIPDFFYRAPTMGTTYIDRCVTYFISALLWFWFSYHMYYHSGHLLGHWYMPYLHEFSDEELGIPPDSDSDPEYWGNHGKKYGTYR</sequence>
<feature type="region of interest" description="Disordered" evidence="1">
    <location>
        <begin position="42"/>
        <end position="84"/>
    </location>
</feature>
<dbReference type="InterPro" id="IPR044281">
    <property type="entry name" value="IMP4/RPF1"/>
</dbReference>
<dbReference type="GO" id="GO:0045271">
    <property type="term" value="C:respiratory chain complex I"/>
    <property type="evidence" value="ECO:0007669"/>
    <property type="project" value="InterPro"/>
</dbReference>
<dbReference type="AlphaFoldDB" id="W2TW41"/>
<dbReference type="Pfam" id="PF14813">
    <property type="entry name" value="NADH_B2"/>
    <property type="match status" value="1"/>
</dbReference>
<dbReference type="Pfam" id="PF04427">
    <property type="entry name" value="Brix"/>
    <property type="match status" value="1"/>
</dbReference>
<name>W2TW41_NECAM</name>
<keyword evidence="4" id="KW-1185">Reference proteome</keyword>
<proteinExistence type="predicted"/>
<dbReference type="PROSITE" id="PS50833">
    <property type="entry name" value="BRIX"/>
    <property type="match status" value="1"/>
</dbReference>
<accession>W2TW41</accession>
<dbReference type="Proteomes" id="UP000053676">
    <property type="component" value="Unassembled WGS sequence"/>
</dbReference>
<feature type="compositionally biased region" description="Basic and acidic residues" evidence="1">
    <location>
        <begin position="42"/>
        <end position="51"/>
    </location>
</feature>
<evidence type="ECO:0000259" key="2">
    <source>
        <dbReference type="PROSITE" id="PS50833"/>
    </source>
</evidence>
<dbReference type="InterPro" id="IPR026627">
    <property type="entry name" value="NDUFB2_animal"/>
</dbReference>
<dbReference type="GO" id="GO:0005743">
    <property type="term" value="C:mitochondrial inner membrane"/>
    <property type="evidence" value="ECO:0007669"/>
    <property type="project" value="InterPro"/>
</dbReference>
<dbReference type="SUPFAM" id="SSF52954">
    <property type="entry name" value="Class II aaRS ABD-related"/>
    <property type="match status" value="1"/>
</dbReference>
<feature type="compositionally biased region" description="Basic and acidic residues" evidence="1">
    <location>
        <begin position="64"/>
        <end position="75"/>
    </location>
</feature>
<dbReference type="GO" id="GO:0005730">
    <property type="term" value="C:nucleolus"/>
    <property type="evidence" value="ECO:0007669"/>
    <property type="project" value="TreeGrafter"/>
</dbReference>
<dbReference type="FunFam" id="3.40.50.10480:FF:000002">
    <property type="entry name" value="Ribosome production factor 1"/>
    <property type="match status" value="1"/>
</dbReference>
<protein>
    <submittedName>
        <fullName evidence="3">Brix domain protein</fullName>
    </submittedName>
</protein>
<dbReference type="OMA" id="NDEFAQY"/>
<dbReference type="KEGG" id="nai:NECAME_16435"/>
<feature type="domain" description="Brix" evidence="2">
    <location>
        <begin position="125"/>
        <end position="308"/>
    </location>
</feature>
<dbReference type="OrthoDB" id="10253204at2759"/>
<dbReference type="EMBL" id="KI657587">
    <property type="protein sequence ID" value="ETN86275.1"/>
    <property type="molecule type" value="Genomic_DNA"/>
</dbReference>
<dbReference type="Gene3D" id="3.40.50.10480">
    <property type="entry name" value="Probable brix-domain ribosomal biogenesis protein"/>
    <property type="match status" value="1"/>
</dbReference>
<dbReference type="SMART" id="SM00879">
    <property type="entry name" value="Brix"/>
    <property type="match status" value="1"/>
</dbReference>
<dbReference type="GO" id="GO:0042134">
    <property type="term" value="F:rRNA primary transcript binding"/>
    <property type="evidence" value="ECO:0007669"/>
    <property type="project" value="InterPro"/>
</dbReference>
<evidence type="ECO:0000313" key="4">
    <source>
        <dbReference type="Proteomes" id="UP000053676"/>
    </source>
</evidence>
<dbReference type="GO" id="GO:0030687">
    <property type="term" value="C:preribosome, large subunit precursor"/>
    <property type="evidence" value="ECO:0007669"/>
    <property type="project" value="TreeGrafter"/>
</dbReference>